<sequence length="144" mass="15314">MSEHPSQAKKSRFHKFSLRNVGNQNEAHYLEVGSAEKRVMLLLSGVRVGLNIVSVLVIDFTGVFWYTRASSSLGNFAATSSSSTSSIFSSLRTSACASSTSRSSSNLGPSPSTPSAKSPRLPASALPVSFTLPFPALLCRFISP</sequence>
<organism evidence="3 4">
    <name type="scientific">Adiantum capillus-veneris</name>
    <name type="common">Maidenhair fern</name>
    <dbReference type="NCBI Taxonomy" id="13818"/>
    <lineage>
        <taxon>Eukaryota</taxon>
        <taxon>Viridiplantae</taxon>
        <taxon>Streptophyta</taxon>
        <taxon>Embryophyta</taxon>
        <taxon>Tracheophyta</taxon>
        <taxon>Polypodiopsida</taxon>
        <taxon>Polypodiidae</taxon>
        <taxon>Polypodiales</taxon>
        <taxon>Pteridineae</taxon>
        <taxon>Pteridaceae</taxon>
        <taxon>Vittarioideae</taxon>
        <taxon>Adiantum</taxon>
    </lineage>
</organism>
<keyword evidence="2" id="KW-1133">Transmembrane helix</keyword>
<name>A0A9D4ULN5_ADICA</name>
<keyword evidence="2" id="KW-0472">Membrane</keyword>
<feature type="compositionally biased region" description="Low complexity" evidence="1">
    <location>
        <begin position="98"/>
        <end position="115"/>
    </location>
</feature>
<reference evidence="3" key="1">
    <citation type="submission" date="2021-01" db="EMBL/GenBank/DDBJ databases">
        <title>Adiantum capillus-veneris genome.</title>
        <authorList>
            <person name="Fang Y."/>
            <person name="Liao Q."/>
        </authorList>
    </citation>
    <scope>NUCLEOTIDE SEQUENCE</scope>
    <source>
        <strain evidence="3">H3</strain>
        <tissue evidence="3">Leaf</tissue>
    </source>
</reference>
<evidence type="ECO:0000313" key="4">
    <source>
        <dbReference type="Proteomes" id="UP000886520"/>
    </source>
</evidence>
<feature type="region of interest" description="Disordered" evidence="1">
    <location>
        <begin position="98"/>
        <end position="120"/>
    </location>
</feature>
<keyword evidence="2" id="KW-0812">Transmembrane</keyword>
<feature type="transmembrane region" description="Helical" evidence="2">
    <location>
        <begin position="48"/>
        <end position="66"/>
    </location>
</feature>
<proteinExistence type="predicted"/>
<dbReference type="EMBL" id="JABFUD020000015">
    <property type="protein sequence ID" value="KAI5069588.1"/>
    <property type="molecule type" value="Genomic_DNA"/>
</dbReference>
<dbReference type="Proteomes" id="UP000886520">
    <property type="component" value="Chromosome 15"/>
</dbReference>
<dbReference type="AlphaFoldDB" id="A0A9D4ULN5"/>
<evidence type="ECO:0008006" key="5">
    <source>
        <dbReference type="Google" id="ProtNLM"/>
    </source>
</evidence>
<evidence type="ECO:0000256" key="2">
    <source>
        <dbReference type="SAM" id="Phobius"/>
    </source>
</evidence>
<protein>
    <recommendedName>
        <fullName evidence="5">Transmembrane protein</fullName>
    </recommendedName>
</protein>
<evidence type="ECO:0000313" key="3">
    <source>
        <dbReference type="EMBL" id="KAI5069588.1"/>
    </source>
</evidence>
<comment type="caution">
    <text evidence="3">The sequence shown here is derived from an EMBL/GenBank/DDBJ whole genome shotgun (WGS) entry which is preliminary data.</text>
</comment>
<gene>
    <name evidence="3" type="ORF">GOP47_0015889</name>
</gene>
<keyword evidence="4" id="KW-1185">Reference proteome</keyword>
<accession>A0A9D4ULN5</accession>
<evidence type="ECO:0000256" key="1">
    <source>
        <dbReference type="SAM" id="MobiDB-lite"/>
    </source>
</evidence>